<dbReference type="AlphaFoldDB" id="A0A3N0WRK6"/>
<protein>
    <submittedName>
        <fullName evidence="1">Transcriptional regulator</fullName>
    </submittedName>
</protein>
<accession>A0A3N0WRK6</accession>
<comment type="caution">
    <text evidence="1">The sequence shown here is derived from an EMBL/GenBank/DDBJ whole genome shotgun (WGS) entry which is preliminary data.</text>
</comment>
<reference evidence="2" key="1">
    <citation type="submission" date="2018-11" db="EMBL/GenBank/DDBJ databases">
        <title>Proposal to divide the Flavobacteriaceae and reorganize its genera based on Amino Acid Identity values calculated from whole genome sequences.</title>
        <authorList>
            <person name="Nicholson A.C."/>
            <person name="Gulvik C.A."/>
            <person name="Whitney A.M."/>
            <person name="Humrighouse B.W."/>
            <person name="Bell M."/>
            <person name="Holmes B."/>
            <person name="Steigerwalt A."/>
            <person name="Villarma A."/>
            <person name="Sheth M."/>
            <person name="Batra D."/>
            <person name="Pryor J."/>
            <person name="Bernardet J.-F."/>
            <person name="Hugo C."/>
            <person name="Kampfer P."/>
            <person name="Newman J."/>
            <person name="Mcquiston J.R."/>
        </authorList>
    </citation>
    <scope>NUCLEOTIDE SEQUENCE [LARGE SCALE GENOMIC DNA]</scope>
    <source>
        <strain evidence="2">H3056</strain>
    </source>
</reference>
<dbReference type="InterPro" id="IPR036388">
    <property type="entry name" value="WH-like_DNA-bd_sf"/>
</dbReference>
<dbReference type="RefSeq" id="WP_123266057.1">
    <property type="nucleotide sequence ID" value="NZ_RJUG01000004.1"/>
</dbReference>
<dbReference type="Proteomes" id="UP000270224">
    <property type="component" value="Unassembled WGS sequence"/>
</dbReference>
<dbReference type="OrthoDB" id="1807857at2"/>
<dbReference type="EMBL" id="RJUG01000004">
    <property type="protein sequence ID" value="ROI07736.1"/>
    <property type="molecule type" value="Genomic_DNA"/>
</dbReference>
<organism evidence="1 2">
    <name type="scientific">Kaistella daneshvariae</name>
    <dbReference type="NCBI Taxonomy" id="2487074"/>
    <lineage>
        <taxon>Bacteria</taxon>
        <taxon>Pseudomonadati</taxon>
        <taxon>Bacteroidota</taxon>
        <taxon>Flavobacteriia</taxon>
        <taxon>Flavobacteriales</taxon>
        <taxon>Weeksellaceae</taxon>
        <taxon>Chryseobacterium group</taxon>
        <taxon>Kaistella</taxon>
    </lineage>
</organism>
<dbReference type="Gene3D" id="1.10.10.10">
    <property type="entry name" value="Winged helix-like DNA-binding domain superfamily/Winged helix DNA-binding domain"/>
    <property type="match status" value="1"/>
</dbReference>
<name>A0A3N0WRK6_9FLAO</name>
<proteinExistence type="predicted"/>
<gene>
    <name evidence="1" type="ORF">EGI11_08590</name>
</gene>
<dbReference type="InterPro" id="IPR036390">
    <property type="entry name" value="WH_DNA-bd_sf"/>
</dbReference>
<reference evidence="2" key="2">
    <citation type="submission" date="2018-11" db="EMBL/GenBank/DDBJ databases">
        <title>Proposal to divide the Flavobacteriaceae and reorganize its genera based on Amino Acid Identity values calculated from whole genome sequences.</title>
        <authorList>
            <person name="Nicholson A.C."/>
            <person name="Gulvik C.A."/>
            <person name="Whitney A.M."/>
            <person name="Humrighouse B.W."/>
            <person name="Bell M."/>
            <person name="Holmens B."/>
            <person name="Steigerwalt A."/>
            <person name="Villarma A."/>
            <person name="Sheth M."/>
            <person name="Batra D."/>
            <person name="Pryor J."/>
            <person name="Bernardet J.-F."/>
            <person name="Hugo C."/>
            <person name="Kampfer P."/>
            <person name="Newman J."/>
            <person name="Mcquiston J.R."/>
        </authorList>
    </citation>
    <scope>NUCLEOTIDE SEQUENCE [LARGE SCALE GENOMIC DNA]</scope>
    <source>
        <strain evidence="2">H3056</strain>
    </source>
</reference>
<sequence>MKIDKEIFREMVNFYGDVYHLPPLAAKIYAYLVFDFERQGVSFDKFVEVFAASKSSVSANLNLLLNLKIIKDFNKIDERKRFFVLNSDYIKIRFEEIIEKMQRELLILDNIKSFRNTLSEDDLAKFEIYQNLFEKNISNIRETLDQLQK</sequence>
<evidence type="ECO:0000313" key="2">
    <source>
        <dbReference type="Proteomes" id="UP000270224"/>
    </source>
</evidence>
<evidence type="ECO:0000313" key="1">
    <source>
        <dbReference type="EMBL" id="ROI07736.1"/>
    </source>
</evidence>
<dbReference type="SUPFAM" id="SSF46785">
    <property type="entry name" value="Winged helix' DNA-binding domain"/>
    <property type="match status" value="1"/>
</dbReference>